<keyword evidence="1" id="KW-1133">Transmembrane helix</keyword>
<accession>A0A438MF27</accession>
<keyword evidence="3" id="KW-1185">Reference proteome</keyword>
<dbReference type="OrthoDB" id="119681at2"/>
<organism evidence="2 3">
    <name type="scientific">Nonomuraea polychroma</name>
    <dbReference type="NCBI Taxonomy" id="46176"/>
    <lineage>
        <taxon>Bacteria</taxon>
        <taxon>Bacillati</taxon>
        <taxon>Actinomycetota</taxon>
        <taxon>Actinomycetes</taxon>
        <taxon>Streptosporangiales</taxon>
        <taxon>Streptosporangiaceae</taxon>
        <taxon>Nonomuraea</taxon>
    </lineage>
</organism>
<name>A0A438MF27_9ACTN</name>
<dbReference type="EMBL" id="SAUN01000001">
    <property type="protein sequence ID" value="RVX44334.1"/>
    <property type="molecule type" value="Genomic_DNA"/>
</dbReference>
<protein>
    <recommendedName>
        <fullName evidence="4">DoxX-like protein</fullName>
    </recommendedName>
</protein>
<reference evidence="2 3" key="1">
    <citation type="submission" date="2019-01" db="EMBL/GenBank/DDBJ databases">
        <title>Sequencing the genomes of 1000 actinobacteria strains.</title>
        <authorList>
            <person name="Klenk H.-P."/>
        </authorList>
    </citation>
    <scope>NUCLEOTIDE SEQUENCE [LARGE SCALE GENOMIC DNA]</scope>
    <source>
        <strain evidence="2 3">DSM 43925</strain>
    </source>
</reference>
<feature type="transmembrane region" description="Helical" evidence="1">
    <location>
        <begin position="86"/>
        <end position="106"/>
    </location>
</feature>
<evidence type="ECO:0000256" key="1">
    <source>
        <dbReference type="SAM" id="Phobius"/>
    </source>
</evidence>
<sequence length="135" mass="14513">MSTDLSTRLKNPSYQAFALLRTGFTVAPILFGLDKFTNILTEWTAYLAPWIDNLVPGDAMTAMRIVGVIEILAGLLVGFAPRIGAYIVALWLAGIIVNLLTFPGFYDIALRDFGLMIGALALARLAQAHAGDGVT</sequence>
<evidence type="ECO:0008006" key="4">
    <source>
        <dbReference type="Google" id="ProtNLM"/>
    </source>
</evidence>
<evidence type="ECO:0000313" key="3">
    <source>
        <dbReference type="Proteomes" id="UP000284824"/>
    </source>
</evidence>
<keyword evidence="1" id="KW-0812">Transmembrane</keyword>
<keyword evidence="1" id="KW-0472">Membrane</keyword>
<dbReference type="AlphaFoldDB" id="A0A438MF27"/>
<dbReference type="RefSeq" id="WP_127936122.1">
    <property type="nucleotide sequence ID" value="NZ_SAUN01000001.1"/>
</dbReference>
<feature type="transmembrane region" description="Helical" evidence="1">
    <location>
        <begin position="12"/>
        <end position="33"/>
    </location>
</feature>
<dbReference type="Proteomes" id="UP000284824">
    <property type="component" value="Unassembled WGS sequence"/>
</dbReference>
<proteinExistence type="predicted"/>
<evidence type="ECO:0000313" key="2">
    <source>
        <dbReference type="EMBL" id="RVX44334.1"/>
    </source>
</evidence>
<feature type="transmembrane region" description="Helical" evidence="1">
    <location>
        <begin position="59"/>
        <end position="79"/>
    </location>
</feature>
<gene>
    <name evidence="2" type="ORF">EDD27_7064</name>
</gene>
<comment type="caution">
    <text evidence="2">The sequence shown here is derived from an EMBL/GenBank/DDBJ whole genome shotgun (WGS) entry which is preliminary data.</text>
</comment>